<dbReference type="PANTHER" id="PTHR42785">
    <property type="entry name" value="DNA TOPOISOMERASE, TYPE IA, CORE"/>
    <property type="match status" value="1"/>
</dbReference>
<dbReference type="GO" id="GO:0005694">
    <property type="term" value="C:chromosome"/>
    <property type="evidence" value="ECO:0007669"/>
    <property type="project" value="InterPro"/>
</dbReference>
<evidence type="ECO:0000256" key="5">
    <source>
        <dbReference type="ARBA" id="ARBA00022833"/>
    </source>
</evidence>
<feature type="region of interest" description="Disordered" evidence="11">
    <location>
        <begin position="845"/>
        <end position="910"/>
    </location>
</feature>
<evidence type="ECO:0000256" key="3">
    <source>
        <dbReference type="ARBA" id="ARBA00022723"/>
    </source>
</evidence>
<comment type="similarity">
    <text evidence="2 10">Belongs to the type IA topoisomerase family.</text>
</comment>
<comment type="caution">
    <text evidence="10">Lacks conserved residue(s) required for the propagation of feature annotation.</text>
</comment>
<sequence>MKVVVVESPAKAKTINKYLGRDYEVLASFGHIRDLPAKDGSVDPEADFAMIWEVEDRGAKRVSEIARAVKGAEKLILATDPDREGEAISWHVIEALTARKALKGIPVERVTFNAITKASVDAAMKKPRQIDQALVDAYLARRALDYLVGFNLSPVLWRKLPGARSAGRVQSVALRLVVEREMEIERFKPREYWSIIATLVTEAGGVFEARLVGADGKRIQRLDVGNAEEAAAFKRDLELATFQVASIEAKPAKRHPQPPFTTSTLQQEASRKLGMAPAQTMRVAQRLYEGVDVGGETVGIITYMRTDGVDMAPEAIQDARQVIGREFGDAYVPGAPRKYTVKAKNAQEAHEAVRPTDMGRLPKHVARHLEPEQAKLYDLIWTRTIASQMESAELERTTVEVSANVGPRRIDLRATGQVVKFDGFLALYQEGKDDEEDEDAKRLPAMKAGDALKRERIASTQHFTEPPPRYSEASLVKRMEELGIGRPSTYAAVLQTLRDREYVRIEKKRLQPEDKGRLVTGFLESFFKRYVEYDFTASLEEQLDRVSNAEIDWRSVLRDFWRDFSAAIGGTKELRVAEVLEALNGLLGPHIFPEKADGGDPRACPTCGAGQLSLKLGKFGAFIGCSNYPECKYTRQLSASGVEGEGDGSSAEGGQPGVRVLGDDPATGLPVTLRDGRFGPFVQLGEASAEKGAEKPKRSSLPKGMTPGSVTLEIALRLLSLPREVAKHPETGEPILANLGRFGPYVQHGKTYANLGKDDDVLEIGANRAIDLIVAKEQGGGRGRPSSDPGRTLGQHPDGAALVVKAGKYGPYVSDGSVNATLPKTMAAESLTLEQAIDLVNAKRASGGGKKPVRKTASRARAPAKKAEAGEAKKPAVRKTAAKPAAKATATKAAAKPAAAKKATAKTKAG</sequence>
<keyword evidence="7 10" id="KW-0799">Topoisomerase</keyword>
<dbReference type="EMBL" id="LT962688">
    <property type="protein sequence ID" value="SOR29017.1"/>
    <property type="molecule type" value="Genomic_DNA"/>
</dbReference>
<reference evidence="15" key="1">
    <citation type="submission" date="2017-10" db="EMBL/GenBank/DDBJ databases">
        <authorList>
            <person name="Regsiter A."/>
            <person name="William W."/>
        </authorList>
    </citation>
    <scope>NUCLEOTIDE SEQUENCE [LARGE SCALE GENOMIC DNA]</scope>
</reference>
<dbReference type="InterPro" id="IPR005733">
    <property type="entry name" value="TopoI_bac-type"/>
</dbReference>
<dbReference type="SUPFAM" id="SSF56712">
    <property type="entry name" value="Prokaryotic type I DNA topoisomerase"/>
    <property type="match status" value="1"/>
</dbReference>
<dbReference type="PROSITE" id="PS52039">
    <property type="entry name" value="TOPO_IA_2"/>
    <property type="match status" value="1"/>
</dbReference>
<dbReference type="Gene3D" id="1.10.460.10">
    <property type="entry name" value="Topoisomerase I, domain 2"/>
    <property type="match status" value="1"/>
</dbReference>
<keyword evidence="6" id="KW-0460">Magnesium</keyword>
<feature type="compositionally biased region" description="Basic and acidic residues" evidence="11">
    <location>
        <begin position="865"/>
        <end position="874"/>
    </location>
</feature>
<evidence type="ECO:0000256" key="7">
    <source>
        <dbReference type="ARBA" id="ARBA00023029"/>
    </source>
</evidence>
<evidence type="ECO:0000256" key="10">
    <source>
        <dbReference type="HAMAP-Rule" id="MF_00952"/>
    </source>
</evidence>
<dbReference type="CDD" id="cd00186">
    <property type="entry name" value="TOP1Ac"/>
    <property type="match status" value="1"/>
</dbReference>
<feature type="site" description="Interaction with DNA" evidence="10">
    <location>
        <position position="142"/>
    </location>
</feature>
<comment type="function">
    <text evidence="10">Releases the supercoiling and torsional tension of DNA, which is introduced during the DNA replication and transcription, by transiently cleaving and rejoining one strand of the DNA duplex. Introduces a single-strand break via transesterification at a target site in duplex DNA. The scissile phosphodiester is attacked by the catalytic tyrosine of the enzyme, resulting in the formation of a DNA-(5'-phosphotyrosyl)-enzyme intermediate and the expulsion of a 3'-OH DNA strand. The free DNA strand then undergoes passage around the unbroken strand, thus removing DNA supercoils. Finally, in the religation step, the DNA 3'-OH attacks the covalent intermediate to expel the active-site tyrosine and restore the DNA phosphodiester backbone.</text>
</comment>
<dbReference type="InterPro" id="IPR013498">
    <property type="entry name" value="Topo_IA_Znf"/>
</dbReference>
<feature type="region of interest" description="Disordered" evidence="11">
    <location>
        <begin position="776"/>
        <end position="797"/>
    </location>
</feature>
<dbReference type="EC" id="5.6.2.1" evidence="10"/>
<dbReference type="SMART" id="SM00437">
    <property type="entry name" value="TOP1Ac"/>
    <property type="match status" value="1"/>
</dbReference>
<dbReference type="SUPFAM" id="SSF57783">
    <property type="entry name" value="Zinc beta-ribbon"/>
    <property type="match status" value="1"/>
</dbReference>
<proteinExistence type="inferred from homology"/>
<dbReference type="GO" id="GO:0006265">
    <property type="term" value="P:DNA topological change"/>
    <property type="evidence" value="ECO:0007669"/>
    <property type="project" value="UniProtKB-UniRule"/>
</dbReference>
<dbReference type="InterPro" id="IPR003602">
    <property type="entry name" value="Topo_IA_DNA-bd_dom"/>
</dbReference>
<dbReference type="GO" id="GO:0008270">
    <property type="term" value="F:zinc ion binding"/>
    <property type="evidence" value="ECO:0007669"/>
    <property type="project" value="UniProtKB-KW"/>
</dbReference>
<dbReference type="CDD" id="cd03363">
    <property type="entry name" value="TOPRIM_TopoIA_TopoI"/>
    <property type="match status" value="1"/>
</dbReference>
<keyword evidence="4" id="KW-0863">Zinc-finger</keyword>
<feature type="region of interest" description="Disordered" evidence="11">
    <location>
        <begin position="640"/>
        <end position="674"/>
    </location>
</feature>
<dbReference type="InterPro" id="IPR028612">
    <property type="entry name" value="Topoisom_1_IA"/>
</dbReference>
<dbReference type="SMART" id="SM00493">
    <property type="entry name" value="TOPRIM"/>
    <property type="match status" value="1"/>
</dbReference>
<dbReference type="Gene3D" id="3.40.50.140">
    <property type="match status" value="1"/>
</dbReference>
<dbReference type="InterPro" id="IPR023405">
    <property type="entry name" value="Topo_IA_core_domain"/>
</dbReference>
<keyword evidence="5" id="KW-0862">Zinc</keyword>
<dbReference type="InterPro" id="IPR013826">
    <property type="entry name" value="Topo_IA_cen_sub3"/>
</dbReference>
<keyword evidence="9 10" id="KW-0413">Isomerase</keyword>
<dbReference type="AlphaFoldDB" id="A0A2N9ANU1"/>
<dbReference type="GO" id="GO:0003677">
    <property type="term" value="F:DNA binding"/>
    <property type="evidence" value="ECO:0007669"/>
    <property type="project" value="UniProtKB-KW"/>
</dbReference>
<evidence type="ECO:0000313" key="15">
    <source>
        <dbReference type="Proteomes" id="UP000233769"/>
    </source>
</evidence>
<dbReference type="Gene3D" id="3.30.65.10">
    <property type="entry name" value="Bacterial Topoisomerase I, domain 1"/>
    <property type="match status" value="1"/>
</dbReference>
<evidence type="ECO:0000259" key="12">
    <source>
        <dbReference type="PROSITE" id="PS50880"/>
    </source>
</evidence>
<feature type="region of interest" description="Interaction with DNA" evidence="10">
    <location>
        <begin position="165"/>
        <end position="170"/>
    </location>
</feature>
<dbReference type="SMART" id="SM00436">
    <property type="entry name" value="TOP1Bc"/>
    <property type="match status" value="1"/>
</dbReference>
<dbReference type="Pfam" id="PF01131">
    <property type="entry name" value="Topoisom_bac"/>
    <property type="match status" value="1"/>
</dbReference>
<dbReference type="InterPro" id="IPR034149">
    <property type="entry name" value="TOPRIM_TopoI"/>
</dbReference>
<feature type="site" description="Interaction with DNA" evidence="10">
    <location>
        <position position="141"/>
    </location>
</feature>
<dbReference type="PROSITE" id="PS50880">
    <property type="entry name" value="TOPRIM"/>
    <property type="match status" value="1"/>
</dbReference>
<feature type="domain" description="Toprim" evidence="12">
    <location>
        <begin position="1"/>
        <end position="117"/>
    </location>
</feature>
<evidence type="ECO:0000256" key="2">
    <source>
        <dbReference type="ARBA" id="ARBA00009446"/>
    </source>
</evidence>
<keyword evidence="8 10" id="KW-0238">DNA-binding</keyword>
<accession>A0A2N9ANU1</accession>
<dbReference type="InterPro" id="IPR025589">
    <property type="entry name" value="Toprim_C_rpt"/>
</dbReference>
<organism evidence="14 15">
    <name type="scientific">Methylorubrum extorquens</name>
    <name type="common">Methylobacterium dichloromethanicum</name>
    <name type="synonym">Methylobacterium extorquens</name>
    <dbReference type="NCBI Taxonomy" id="408"/>
    <lineage>
        <taxon>Bacteria</taxon>
        <taxon>Pseudomonadati</taxon>
        <taxon>Pseudomonadota</taxon>
        <taxon>Alphaproteobacteria</taxon>
        <taxon>Hyphomicrobiales</taxon>
        <taxon>Methylobacteriaceae</taxon>
        <taxon>Methylorubrum</taxon>
    </lineage>
</organism>
<dbReference type="PANTHER" id="PTHR42785:SF1">
    <property type="entry name" value="DNA TOPOISOMERASE"/>
    <property type="match status" value="1"/>
</dbReference>
<dbReference type="Gene3D" id="1.10.290.10">
    <property type="entry name" value="Topoisomerase I, domain 4"/>
    <property type="match status" value="1"/>
</dbReference>
<dbReference type="PRINTS" id="PR00417">
    <property type="entry name" value="PRTPISMRASEI"/>
</dbReference>
<protein>
    <recommendedName>
        <fullName evidence="10">DNA topoisomerase 1</fullName>
        <ecNumber evidence="10">5.6.2.1</ecNumber>
    </recommendedName>
    <alternativeName>
        <fullName evidence="10">DNA topoisomerase I</fullName>
    </alternativeName>
</protein>
<feature type="domain" description="Topo IA-type catalytic" evidence="13">
    <location>
        <begin position="131"/>
        <end position="568"/>
    </location>
</feature>
<dbReference type="Gene3D" id="2.70.20.10">
    <property type="entry name" value="Topoisomerase I, domain 3"/>
    <property type="match status" value="1"/>
</dbReference>
<evidence type="ECO:0000256" key="4">
    <source>
        <dbReference type="ARBA" id="ARBA00022771"/>
    </source>
</evidence>
<dbReference type="Proteomes" id="UP000233769">
    <property type="component" value="Chromosome tk0001"/>
</dbReference>
<dbReference type="InterPro" id="IPR023406">
    <property type="entry name" value="Topo_IA_AS"/>
</dbReference>
<feature type="compositionally biased region" description="Low complexity" evidence="11">
    <location>
        <begin position="640"/>
        <end position="653"/>
    </location>
</feature>
<feature type="compositionally biased region" description="Low complexity" evidence="11">
    <location>
        <begin position="882"/>
        <end position="902"/>
    </location>
</feature>
<evidence type="ECO:0000256" key="1">
    <source>
        <dbReference type="ARBA" id="ARBA00000213"/>
    </source>
</evidence>
<evidence type="ECO:0000256" key="6">
    <source>
        <dbReference type="ARBA" id="ARBA00022842"/>
    </source>
</evidence>
<feature type="site" description="Interaction with DNA" evidence="10">
    <location>
        <position position="500"/>
    </location>
</feature>
<evidence type="ECO:0000256" key="11">
    <source>
        <dbReference type="SAM" id="MobiDB-lite"/>
    </source>
</evidence>
<feature type="site" description="Interaction with DNA" evidence="10">
    <location>
        <position position="31"/>
    </location>
</feature>
<evidence type="ECO:0000313" key="14">
    <source>
        <dbReference type="EMBL" id="SOR29017.1"/>
    </source>
</evidence>
<dbReference type="InterPro" id="IPR006171">
    <property type="entry name" value="TOPRIM_dom"/>
</dbReference>
<dbReference type="PROSITE" id="PS00396">
    <property type="entry name" value="TOPO_IA_1"/>
    <property type="match status" value="1"/>
</dbReference>
<dbReference type="InterPro" id="IPR000380">
    <property type="entry name" value="Topo_IA"/>
</dbReference>
<dbReference type="InterPro" id="IPR013824">
    <property type="entry name" value="Topo_IA_cen_sub1"/>
</dbReference>
<feature type="compositionally biased region" description="Basic and acidic residues" evidence="11">
    <location>
        <begin position="688"/>
        <end position="697"/>
    </location>
</feature>
<comment type="subunit">
    <text evidence="10">Monomer.</text>
</comment>
<evidence type="ECO:0000256" key="9">
    <source>
        <dbReference type="ARBA" id="ARBA00023235"/>
    </source>
</evidence>
<feature type="site" description="Interaction with DNA" evidence="10">
    <location>
        <position position="157"/>
    </location>
</feature>
<dbReference type="NCBIfam" id="TIGR01051">
    <property type="entry name" value="topA_bact"/>
    <property type="match status" value="1"/>
</dbReference>
<dbReference type="InterPro" id="IPR013825">
    <property type="entry name" value="Topo_IA_cen_sub2"/>
</dbReference>
<evidence type="ECO:0000256" key="8">
    <source>
        <dbReference type="ARBA" id="ARBA00023125"/>
    </source>
</evidence>
<name>A0A2N9ANU1_METEX</name>
<feature type="active site" description="O-(5'-phospho-DNA)-tyrosine intermediate" evidence="10">
    <location>
        <position position="303"/>
    </location>
</feature>
<dbReference type="InterPro" id="IPR003601">
    <property type="entry name" value="Topo_IA_2"/>
</dbReference>
<dbReference type="Pfam" id="PF13368">
    <property type="entry name" value="Toprim_C_rpt"/>
    <property type="match status" value="3"/>
</dbReference>
<comment type="catalytic activity">
    <reaction evidence="1 10">
        <text>ATP-independent breakage of single-stranded DNA, followed by passage and rejoining.</text>
        <dbReference type="EC" id="5.6.2.1"/>
    </reaction>
</comment>
<dbReference type="GO" id="GO:0003917">
    <property type="term" value="F:DNA topoisomerase type I (single strand cut, ATP-independent) activity"/>
    <property type="evidence" value="ECO:0007669"/>
    <property type="project" value="UniProtKB-UniRule"/>
</dbReference>
<dbReference type="Pfam" id="PF01396">
    <property type="entry name" value="Zn_ribbon_Top1"/>
    <property type="match status" value="1"/>
</dbReference>
<dbReference type="HAMAP" id="MF_00952">
    <property type="entry name" value="Topoisom_1_prok"/>
    <property type="match status" value="1"/>
</dbReference>
<feature type="compositionally biased region" description="Basic residues" evidence="11">
    <location>
        <begin position="851"/>
        <end position="864"/>
    </location>
</feature>
<dbReference type="InterPro" id="IPR013497">
    <property type="entry name" value="Topo_IA_cen"/>
</dbReference>
<feature type="site" description="Interaction with DNA" evidence="10">
    <location>
        <position position="145"/>
    </location>
</feature>
<feature type="region of interest" description="Disordered" evidence="11">
    <location>
        <begin position="687"/>
        <end position="706"/>
    </location>
</feature>
<feature type="site" description="Interaction with DNA" evidence="10">
    <location>
        <position position="305"/>
    </location>
</feature>
<dbReference type="Pfam" id="PF01751">
    <property type="entry name" value="Toprim"/>
    <property type="match status" value="1"/>
</dbReference>
<evidence type="ECO:0000259" key="13">
    <source>
        <dbReference type="PROSITE" id="PS52039"/>
    </source>
</evidence>
<gene>
    <name evidence="14" type="primary">TopA</name>
    <name evidence="10" type="synonym">topA</name>
    <name evidence="14" type="ORF">TK0001_2415</name>
</gene>
<keyword evidence="3" id="KW-0479">Metal-binding</keyword>